<name>A0A840G9Q3_9BURK</name>
<dbReference type="PANTHER" id="PTHR36436">
    <property type="entry name" value="SLL5081 PROTEIN"/>
    <property type="match status" value="1"/>
</dbReference>
<dbReference type="InterPro" id="IPR015315">
    <property type="entry name" value="DUF1963"/>
</dbReference>
<comment type="caution">
    <text evidence="1">The sequence shown here is derived from an EMBL/GenBank/DDBJ whole genome shotgun (WGS) entry which is preliminary data.</text>
</comment>
<dbReference type="PANTHER" id="PTHR36436:SF6">
    <property type="entry name" value="SLL5081 PROTEIN"/>
    <property type="match status" value="1"/>
</dbReference>
<dbReference type="InterPro" id="IPR035948">
    <property type="entry name" value="YwqG-like_sf"/>
</dbReference>
<protein>
    <submittedName>
        <fullName evidence="1">Uncharacterized protein YwqG</fullName>
    </submittedName>
</protein>
<evidence type="ECO:0000313" key="2">
    <source>
        <dbReference type="Proteomes" id="UP000524450"/>
    </source>
</evidence>
<sequence>MPEPLPRTHEEFRSSLAASSLPRPLVDRLVAQARPALLLVTQAAEDSAIPLGASKLGGWPDLPADTEWPRRGPYADAARRAGLHREAASRLLADARRPGSWISLEDAQRFHREYMAKADSVETTFPLSFISQLDLAALAREKGFDPAFPSEGRLLLFYDFWERPEEFVPESSAGWQLIWDRSPIEGLVRTRIPPALQAIASDETCCVFRPARIDARTVITPMPVNDRNWDAFPLEDAQLLDTYKDWLEHFGTPDVPEGENQQLGGFPRPLQNGLQSRNQLAANGLNCGSSEVWQTDAAKKLLESAGDWQLVLQFGVDENAGIPAPGACYVMMRVQDIAARRFDLARVAYQCD</sequence>
<dbReference type="RefSeq" id="WP_184642632.1">
    <property type="nucleotide sequence ID" value="NZ_JACIFZ010000017.1"/>
</dbReference>
<dbReference type="Pfam" id="PF09234">
    <property type="entry name" value="DUF1963"/>
    <property type="match status" value="1"/>
</dbReference>
<dbReference type="Gene3D" id="2.30.320.10">
    <property type="entry name" value="YwqG-like"/>
    <property type="match status" value="1"/>
</dbReference>
<evidence type="ECO:0000313" key="1">
    <source>
        <dbReference type="EMBL" id="MBB4225931.1"/>
    </source>
</evidence>
<accession>A0A840G9Q3</accession>
<dbReference type="SUPFAM" id="SSF103032">
    <property type="entry name" value="Hypothetical protein YwqG"/>
    <property type="match status" value="1"/>
</dbReference>
<gene>
    <name evidence="1" type="ORF">GGD71_006744</name>
</gene>
<reference evidence="1 2" key="1">
    <citation type="submission" date="2020-08" db="EMBL/GenBank/DDBJ databases">
        <title>Genomic Encyclopedia of Type Strains, Phase IV (KMG-V): Genome sequencing to study the core and pangenomes of soil and plant-associated prokaryotes.</title>
        <authorList>
            <person name="Whitman W."/>
        </authorList>
    </citation>
    <scope>NUCLEOTIDE SEQUENCE [LARGE SCALE GENOMIC DNA]</scope>
    <source>
        <strain evidence="1 2">34/80</strain>
    </source>
</reference>
<dbReference type="AlphaFoldDB" id="A0A840G9Q3"/>
<organism evidence="1 2">
    <name type="scientific">Variovorax guangxiensis</name>
    <dbReference type="NCBI Taxonomy" id="1775474"/>
    <lineage>
        <taxon>Bacteria</taxon>
        <taxon>Pseudomonadati</taxon>
        <taxon>Pseudomonadota</taxon>
        <taxon>Betaproteobacteria</taxon>
        <taxon>Burkholderiales</taxon>
        <taxon>Comamonadaceae</taxon>
        <taxon>Variovorax</taxon>
    </lineage>
</organism>
<dbReference type="EMBL" id="JACIFZ010000017">
    <property type="protein sequence ID" value="MBB4225931.1"/>
    <property type="molecule type" value="Genomic_DNA"/>
</dbReference>
<dbReference type="Proteomes" id="UP000524450">
    <property type="component" value="Unassembled WGS sequence"/>
</dbReference>
<proteinExistence type="predicted"/>